<keyword evidence="1" id="KW-0732">Signal</keyword>
<dbReference type="EMBL" id="GGFM01010839">
    <property type="protein sequence ID" value="MBW31590.1"/>
    <property type="molecule type" value="Transcribed_RNA"/>
</dbReference>
<dbReference type="AlphaFoldDB" id="A0A2M3ZT13"/>
<organism evidence="2">
    <name type="scientific">Anopheles braziliensis</name>
    <dbReference type="NCBI Taxonomy" id="58242"/>
    <lineage>
        <taxon>Eukaryota</taxon>
        <taxon>Metazoa</taxon>
        <taxon>Ecdysozoa</taxon>
        <taxon>Arthropoda</taxon>
        <taxon>Hexapoda</taxon>
        <taxon>Insecta</taxon>
        <taxon>Pterygota</taxon>
        <taxon>Neoptera</taxon>
        <taxon>Endopterygota</taxon>
        <taxon>Diptera</taxon>
        <taxon>Nematocera</taxon>
        <taxon>Culicoidea</taxon>
        <taxon>Culicidae</taxon>
        <taxon>Anophelinae</taxon>
        <taxon>Anopheles</taxon>
    </lineage>
</organism>
<name>A0A2M3ZT13_9DIPT</name>
<evidence type="ECO:0000256" key="1">
    <source>
        <dbReference type="SAM" id="SignalP"/>
    </source>
</evidence>
<feature type="signal peptide" evidence="1">
    <location>
        <begin position="1"/>
        <end position="22"/>
    </location>
</feature>
<reference evidence="2" key="1">
    <citation type="submission" date="2018-01" db="EMBL/GenBank/DDBJ databases">
        <title>An insight into the sialome of Amazonian anophelines.</title>
        <authorList>
            <person name="Ribeiro J.M."/>
            <person name="Scarpassa V."/>
            <person name="Calvo E."/>
        </authorList>
    </citation>
    <scope>NUCLEOTIDE SEQUENCE</scope>
    <source>
        <tissue evidence="2">Salivary glands</tissue>
    </source>
</reference>
<sequence>MDRIFPAFLVFFFSFLAPKVFPQNKLHSMRSQTHTKPLEKTDVFFLCRSHTLLCCAGCCLERQTPGMLEPRGELMSSVYVFVVE</sequence>
<feature type="chain" id="PRO_5014921460" evidence="1">
    <location>
        <begin position="23"/>
        <end position="84"/>
    </location>
</feature>
<evidence type="ECO:0000313" key="2">
    <source>
        <dbReference type="EMBL" id="MBW31590.1"/>
    </source>
</evidence>
<protein>
    <submittedName>
        <fullName evidence="2">Putative secreted peptide</fullName>
    </submittedName>
</protein>
<proteinExistence type="predicted"/>
<accession>A0A2M3ZT13</accession>